<accession>A0AAQ4E7J7</accession>
<sequence>MERSPMMLFQVSYLDCSYCRVKSDNRFLIVVLCPRDVESNPGPGADEVLATVLQTVQRIELGQDDIRNDLRALKNWQASVDVELRQLSARIRVLEVDTAALKNSSASPVQAPEVALEISDKLKSIESRCDDAENRLRRSNLLFFGLPDTSDETWSSAETKVINLCSETLGVTV</sequence>
<dbReference type="EMBL" id="JARKHS020020677">
    <property type="protein sequence ID" value="KAK8770707.1"/>
    <property type="molecule type" value="Genomic_DNA"/>
</dbReference>
<protein>
    <submittedName>
        <fullName evidence="2">Uncharacterized protein</fullName>
    </submittedName>
</protein>
<name>A0AAQ4E7J7_AMBAM</name>
<dbReference type="Proteomes" id="UP001321473">
    <property type="component" value="Unassembled WGS sequence"/>
</dbReference>
<dbReference type="AlphaFoldDB" id="A0AAQ4E7J7"/>
<evidence type="ECO:0000256" key="1">
    <source>
        <dbReference type="SAM" id="Coils"/>
    </source>
</evidence>
<proteinExistence type="predicted"/>
<evidence type="ECO:0000313" key="3">
    <source>
        <dbReference type="Proteomes" id="UP001321473"/>
    </source>
</evidence>
<reference evidence="2 3" key="1">
    <citation type="journal article" date="2023" name="Arcadia Sci">
        <title>De novo assembly of a long-read Amblyomma americanum tick genome.</title>
        <authorList>
            <person name="Chou S."/>
            <person name="Poskanzer K.E."/>
            <person name="Rollins M."/>
            <person name="Thuy-Boun P.S."/>
        </authorList>
    </citation>
    <scope>NUCLEOTIDE SEQUENCE [LARGE SCALE GENOMIC DNA]</scope>
    <source>
        <strain evidence="2">F_SG_1</strain>
        <tissue evidence="2">Salivary glands</tissue>
    </source>
</reference>
<gene>
    <name evidence="2" type="ORF">V5799_012825</name>
</gene>
<feature type="coiled-coil region" evidence="1">
    <location>
        <begin position="115"/>
        <end position="142"/>
    </location>
</feature>
<evidence type="ECO:0000313" key="2">
    <source>
        <dbReference type="EMBL" id="KAK8770707.1"/>
    </source>
</evidence>
<keyword evidence="3" id="KW-1185">Reference proteome</keyword>
<organism evidence="2 3">
    <name type="scientific">Amblyomma americanum</name>
    <name type="common">Lone star tick</name>
    <dbReference type="NCBI Taxonomy" id="6943"/>
    <lineage>
        <taxon>Eukaryota</taxon>
        <taxon>Metazoa</taxon>
        <taxon>Ecdysozoa</taxon>
        <taxon>Arthropoda</taxon>
        <taxon>Chelicerata</taxon>
        <taxon>Arachnida</taxon>
        <taxon>Acari</taxon>
        <taxon>Parasitiformes</taxon>
        <taxon>Ixodida</taxon>
        <taxon>Ixodoidea</taxon>
        <taxon>Ixodidae</taxon>
        <taxon>Amblyomminae</taxon>
        <taxon>Amblyomma</taxon>
    </lineage>
</organism>
<keyword evidence="1" id="KW-0175">Coiled coil</keyword>
<comment type="caution">
    <text evidence="2">The sequence shown here is derived from an EMBL/GenBank/DDBJ whole genome shotgun (WGS) entry which is preliminary data.</text>
</comment>